<accession>F4B8W7</accession>
<dbReference type="GO" id="GO:0005829">
    <property type="term" value="C:cytosol"/>
    <property type="evidence" value="ECO:0007669"/>
    <property type="project" value="TreeGrafter"/>
</dbReference>
<evidence type="ECO:0000313" key="8">
    <source>
        <dbReference type="Proteomes" id="UP000008458"/>
    </source>
</evidence>
<dbReference type="GO" id="GO:0003676">
    <property type="term" value="F:nucleic acid binding"/>
    <property type="evidence" value="ECO:0007669"/>
    <property type="project" value="InterPro"/>
</dbReference>
<evidence type="ECO:0000313" key="7">
    <source>
        <dbReference type="EMBL" id="AEE93837.1"/>
    </source>
</evidence>
<dbReference type="InterPro" id="IPR050079">
    <property type="entry name" value="DEAD_box_RNA_helicase"/>
</dbReference>
<dbReference type="Pfam" id="PF00270">
    <property type="entry name" value="DEAD"/>
    <property type="match status" value="1"/>
</dbReference>
<dbReference type="AlphaFoldDB" id="F4B8W7"/>
<reference key="2">
    <citation type="journal article" date="2011" name="Extremophiles">
        <title>Genomic analyses of Acidianus hospitalis W1 a host for studying crenarchaeal virus and plasmid life cycles.</title>
        <authorList>
            <person name="You X.Y."/>
            <person name="Liu C."/>
            <person name="Wang S.Y."/>
            <person name="Jiang C.Y."/>
            <person name="Shah S.A."/>
            <person name="Prangishvili D."/>
            <person name="Liu S.J."/>
            <person name="Garrett R.A."/>
        </authorList>
    </citation>
    <scope>NUCLEOTIDE SEQUENCE</scope>
    <source>
        <strain>W1</strain>
    </source>
</reference>
<dbReference type="InterPro" id="IPR014001">
    <property type="entry name" value="Helicase_ATP-bd"/>
</dbReference>
<dbReference type="HOGENOM" id="CLU_003041_1_3_2"/>
<evidence type="ECO:0000256" key="2">
    <source>
        <dbReference type="ARBA" id="ARBA00022801"/>
    </source>
</evidence>
<organism evidence="7 8">
    <name type="scientific">Acidianus hospitalis (strain W1)</name>
    <dbReference type="NCBI Taxonomy" id="933801"/>
    <lineage>
        <taxon>Archaea</taxon>
        <taxon>Thermoproteota</taxon>
        <taxon>Thermoprotei</taxon>
        <taxon>Sulfolobales</taxon>
        <taxon>Sulfolobaceae</taxon>
        <taxon>Acidianus</taxon>
    </lineage>
</organism>
<protein>
    <submittedName>
        <fullName evidence="7">DEAD/DEAH box helicase domain protein</fullName>
    </submittedName>
</protein>
<evidence type="ECO:0000256" key="4">
    <source>
        <dbReference type="ARBA" id="ARBA00022840"/>
    </source>
</evidence>
<gene>
    <name evidence="7" type="ordered locus">Ahos_0951</name>
</gene>
<keyword evidence="8" id="KW-1185">Reference proteome</keyword>
<dbReference type="SMART" id="SM00490">
    <property type="entry name" value="HELICc"/>
    <property type="match status" value="1"/>
</dbReference>
<proteinExistence type="predicted"/>
<dbReference type="SMART" id="SM00487">
    <property type="entry name" value="DEXDc"/>
    <property type="match status" value="1"/>
</dbReference>
<dbReference type="CDD" id="cd00268">
    <property type="entry name" value="DEADc"/>
    <property type="match status" value="1"/>
</dbReference>
<reference evidence="7 8" key="1">
    <citation type="journal article" date="2011" name="Extremophiles">
        <title>Genomic analysis of Acidianus hospitalis W1 a host for studying crenarchaeal virus and plasmid life cycles.</title>
        <authorList>
            <person name="You X.Y."/>
            <person name="Liu C."/>
            <person name="Wang S.Y."/>
            <person name="Jiang C.Y."/>
            <person name="Shah S.A."/>
            <person name="Prangishvili D."/>
            <person name="She Q."/>
            <person name="Liu S.J."/>
            <person name="Garrett R.A."/>
        </authorList>
    </citation>
    <scope>NUCLEOTIDE SEQUENCE [LARGE SCALE GENOMIC DNA]</scope>
    <source>
        <strain evidence="7 8">W1</strain>
    </source>
</reference>
<evidence type="ECO:0000259" key="5">
    <source>
        <dbReference type="PROSITE" id="PS51192"/>
    </source>
</evidence>
<keyword evidence="2" id="KW-0378">Hydrolase</keyword>
<dbReference type="GO" id="GO:0140097">
    <property type="term" value="F:catalytic activity, acting on DNA"/>
    <property type="evidence" value="ECO:0007669"/>
    <property type="project" value="UniProtKB-ARBA"/>
</dbReference>
<dbReference type="GO" id="GO:0016787">
    <property type="term" value="F:hydrolase activity"/>
    <property type="evidence" value="ECO:0007669"/>
    <property type="project" value="UniProtKB-KW"/>
</dbReference>
<dbReference type="InterPro" id="IPR011545">
    <property type="entry name" value="DEAD/DEAH_box_helicase_dom"/>
</dbReference>
<feature type="domain" description="Helicase C-terminal" evidence="6">
    <location>
        <begin position="233"/>
        <end position="370"/>
    </location>
</feature>
<keyword evidence="4" id="KW-0067">ATP-binding</keyword>
<dbReference type="PROSITE" id="PS51194">
    <property type="entry name" value="HELICASE_CTER"/>
    <property type="match status" value="1"/>
</dbReference>
<evidence type="ECO:0000256" key="3">
    <source>
        <dbReference type="ARBA" id="ARBA00022806"/>
    </source>
</evidence>
<dbReference type="Gene3D" id="3.40.50.300">
    <property type="entry name" value="P-loop containing nucleotide triphosphate hydrolases"/>
    <property type="match status" value="2"/>
</dbReference>
<keyword evidence="3 7" id="KW-0347">Helicase</keyword>
<dbReference type="STRING" id="933801.Ahos_0951"/>
<keyword evidence="1" id="KW-0547">Nucleotide-binding</keyword>
<feature type="domain" description="Helicase ATP-binding" evidence="5">
    <location>
        <begin position="49"/>
        <end position="210"/>
    </location>
</feature>
<dbReference type="InterPro" id="IPR044742">
    <property type="entry name" value="DEAD/DEAH_RhlB"/>
</dbReference>
<dbReference type="InterPro" id="IPR001650">
    <property type="entry name" value="Helicase_C-like"/>
</dbReference>
<dbReference type="InterPro" id="IPR027417">
    <property type="entry name" value="P-loop_NTPase"/>
</dbReference>
<dbReference type="SUPFAM" id="SSF52540">
    <property type="entry name" value="P-loop containing nucleoside triphosphate hydrolases"/>
    <property type="match status" value="1"/>
</dbReference>
<dbReference type="EMBL" id="CP002535">
    <property type="protein sequence ID" value="AEE93837.1"/>
    <property type="molecule type" value="Genomic_DNA"/>
</dbReference>
<dbReference type="eggNOG" id="arCOG00558">
    <property type="taxonomic scope" value="Archaea"/>
</dbReference>
<dbReference type="GO" id="GO:0003724">
    <property type="term" value="F:RNA helicase activity"/>
    <property type="evidence" value="ECO:0007669"/>
    <property type="project" value="TreeGrafter"/>
</dbReference>
<name>F4B8W7_ACIHW</name>
<dbReference type="PANTHER" id="PTHR47959">
    <property type="entry name" value="ATP-DEPENDENT RNA HELICASE RHLE-RELATED"/>
    <property type="match status" value="1"/>
</dbReference>
<dbReference type="GO" id="GO:0005524">
    <property type="term" value="F:ATP binding"/>
    <property type="evidence" value="ECO:0007669"/>
    <property type="project" value="UniProtKB-KW"/>
</dbReference>
<dbReference type="Pfam" id="PF00271">
    <property type="entry name" value="Helicase_C"/>
    <property type="match status" value="1"/>
</dbReference>
<sequence>MVEIYNLIDNILNSGVEACVMFKNLSEELTKALQEANYVNPTKVQELAIPQMLQGKSVLAQAKTGSGKTAAYLIPIIEKEEQALVLTPTRELAEQVANEARKLGKYKKMSIGVIIGGVPYSGQDKEAKKDIVIGTPGRILDLWGKGYLDLSRFSVAIVDEVDRMFDMGFIDDVRMILKNANPDMYGFFSATVPEEVESLAKEFSPNIEFLKVDDIKPVEIEHLFYEVKGWRDKISKLKDELDDNEKTIVFVNTKKKVEELYEELRDDFEISLLHGDLPQRVRLRNLSSFRRGKTNVLLSTDLASRGIDVIDVTKVINFDTPRDVETYIHRVGRTGRMGRKGIAITFYTRRDAQLILKIKDLIKGKKLEVQ</sequence>
<dbReference type="KEGG" id="aho:Ahos_0951"/>
<dbReference type="PROSITE" id="PS51192">
    <property type="entry name" value="HELICASE_ATP_BIND_1"/>
    <property type="match status" value="1"/>
</dbReference>
<evidence type="ECO:0000256" key="1">
    <source>
        <dbReference type="ARBA" id="ARBA00022741"/>
    </source>
</evidence>
<dbReference type="PANTHER" id="PTHR47959:SF1">
    <property type="entry name" value="ATP-DEPENDENT RNA HELICASE DBPA"/>
    <property type="match status" value="1"/>
</dbReference>
<dbReference type="Proteomes" id="UP000008458">
    <property type="component" value="Chromosome"/>
</dbReference>
<dbReference type="CDD" id="cd18787">
    <property type="entry name" value="SF2_C_DEAD"/>
    <property type="match status" value="1"/>
</dbReference>
<evidence type="ECO:0000259" key="6">
    <source>
        <dbReference type="PROSITE" id="PS51194"/>
    </source>
</evidence>